<evidence type="ECO:0008006" key="8">
    <source>
        <dbReference type="Google" id="ProtNLM"/>
    </source>
</evidence>
<reference evidence="6 7" key="1">
    <citation type="journal article" date="2015" name="Genome Biol. Evol.">
        <title>Phylogenomic analyses indicate that early fungi evolved digesting cell walls of algal ancestors of land plants.</title>
        <authorList>
            <person name="Chang Y."/>
            <person name="Wang S."/>
            <person name="Sekimoto S."/>
            <person name="Aerts A.L."/>
            <person name="Choi C."/>
            <person name="Clum A."/>
            <person name="LaButti K.M."/>
            <person name="Lindquist E.A."/>
            <person name="Yee Ngan C."/>
            <person name="Ohm R.A."/>
            <person name="Salamov A.A."/>
            <person name="Grigoriev I.V."/>
            <person name="Spatafora J.W."/>
            <person name="Berbee M.L."/>
        </authorList>
    </citation>
    <scope>NUCLEOTIDE SEQUENCE [LARGE SCALE GENOMIC DNA]</scope>
    <source>
        <strain evidence="6 7">JEL478</strain>
    </source>
</reference>
<gene>
    <name evidence="6" type="ORF">M427DRAFT_222038</name>
</gene>
<dbReference type="STRING" id="1344416.A0A139AMV5"/>
<evidence type="ECO:0000256" key="1">
    <source>
        <dbReference type="ARBA" id="ARBA00022443"/>
    </source>
</evidence>
<dbReference type="PROSITE" id="PS50002">
    <property type="entry name" value="SH3"/>
    <property type="match status" value="1"/>
</dbReference>
<protein>
    <recommendedName>
        <fullName evidence="8">SH3 domain-containing protein</fullName>
    </recommendedName>
</protein>
<dbReference type="OrthoDB" id="2134771at2759"/>
<dbReference type="Proteomes" id="UP000070544">
    <property type="component" value="Unassembled WGS sequence"/>
</dbReference>
<dbReference type="PROSITE" id="PS50020">
    <property type="entry name" value="WW_DOMAIN_2"/>
    <property type="match status" value="1"/>
</dbReference>
<evidence type="ECO:0000259" key="4">
    <source>
        <dbReference type="PROSITE" id="PS50002"/>
    </source>
</evidence>
<evidence type="ECO:0000313" key="7">
    <source>
        <dbReference type="Proteomes" id="UP000070544"/>
    </source>
</evidence>
<keyword evidence="1 2" id="KW-0728">SH3 domain</keyword>
<organism evidence="6 7">
    <name type="scientific">Gonapodya prolifera (strain JEL478)</name>
    <name type="common">Monoblepharis prolifera</name>
    <dbReference type="NCBI Taxonomy" id="1344416"/>
    <lineage>
        <taxon>Eukaryota</taxon>
        <taxon>Fungi</taxon>
        <taxon>Fungi incertae sedis</taxon>
        <taxon>Chytridiomycota</taxon>
        <taxon>Chytridiomycota incertae sedis</taxon>
        <taxon>Monoblepharidomycetes</taxon>
        <taxon>Monoblepharidales</taxon>
        <taxon>Gonapodyaceae</taxon>
        <taxon>Gonapodya</taxon>
    </lineage>
</organism>
<dbReference type="InterPro" id="IPR001452">
    <property type="entry name" value="SH3_domain"/>
</dbReference>
<dbReference type="SMART" id="SM00326">
    <property type="entry name" value="SH3"/>
    <property type="match status" value="1"/>
</dbReference>
<feature type="compositionally biased region" description="Basic and acidic residues" evidence="3">
    <location>
        <begin position="237"/>
        <end position="249"/>
    </location>
</feature>
<accession>A0A139AMV5</accession>
<evidence type="ECO:0000256" key="2">
    <source>
        <dbReference type="PROSITE-ProRule" id="PRU00192"/>
    </source>
</evidence>
<feature type="region of interest" description="Disordered" evidence="3">
    <location>
        <begin position="57"/>
        <end position="162"/>
    </location>
</feature>
<dbReference type="AlphaFoldDB" id="A0A139AMV5"/>
<dbReference type="Gene3D" id="2.30.30.40">
    <property type="entry name" value="SH3 Domains"/>
    <property type="match status" value="1"/>
</dbReference>
<feature type="compositionally biased region" description="Pro residues" evidence="3">
    <location>
        <begin position="89"/>
        <end position="108"/>
    </location>
</feature>
<feature type="domain" description="SH3" evidence="4">
    <location>
        <begin position="1"/>
        <end position="56"/>
    </location>
</feature>
<evidence type="ECO:0000259" key="5">
    <source>
        <dbReference type="PROSITE" id="PS50020"/>
    </source>
</evidence>
<feature type="compositionally biased region" description="Polar residues" evidence="3">
    <location>
        <begin position="227"/>
        <end position="236"/>
    </location>
</feature>
<dbReference type="EMBL" id="KQ965743">
    <property type="protein sequence ID" value="KXS18100.1"/>
    <property type="molecule type" value="Genomic_DNA"/>
</dbReference>
<dbReference type="InterPro" id="IPR001202">
    <property type="entry name" value="WW_dom"/>
</dbReference>
<dbReference type="InterPro" id="IPR036028">
    <property type="entry name" value="SH3-like_dom_sf"/>
</dbReference>
<dbReference type="SUPFAM" id="SSF50044">
    <property type="entry name" value="SH3-domain"/>
    <property type="match status" value="1"/>
</dbReference>
<sequence>MAKVSTDYNSQRANCISLKAGSIVYVYNMDPSGWWDGMSESRRGWFPSDFVTIIGANSPVDTPQSAQFGDPGIGTTDAGNHVSKEFLPSTPPLPSKPPPLPSKAPPDTAPSTLESPATFVDETSAMSSPSTDSPTPSTTASTLHSNSNFGYPGRKSLVDASPPIDRRILPRLTGKFCAPTTDLPSDWRIKRTTYDDREYYVNVRTNFTTFNKDDIFRRATSSNIVEMPQQASTQNEGTRRTDECHHDGHGKQPVSQSIHFCHECPTPLFLCSPSHPADSIAKGRQVLHQYRTI</sequence>
<dbReference type="Pfam" id="PF07653">
    <property type="entry name" value="SH3_2"/>
    <property type="match status" value="1"/>
</dbReference>
<feature type="domain" description="WW" evidence="5">
    <location>
        <begin position="181"/>
        <end position="215"/>
    </location>
</feature>
<evidence type="ECO:0000313" key="6">
    <source>
        <dbReference type="EMBL" id="KXS18100.1"/>
    </source>
</evidence>
<dbReference type="SUPFAM" id="SSF51045">
    <property type="entry name" value="WW domain"/>
    <property type="match status" value="1"/>
</dbReference>
<feature type="compositionally biased region" description="Low complexity" evidence="3">
    <location>
        <begin position="123"/>
        <end position="142"/>
    </location>
</feature>
<evidence type="ECO:0000256" key="3">
    <source>
        <dbReference type="SAM" id="MobiDB-lite"/>
    </source>
</evidence>
<dbReference type="InterPro" id="IPR036020">
    <property type="entry name" value="WW_dom_sf"/>
</dbReference>
<keyword evidence="7" id="KW-1185">Reference proteome</keyword>
<feature type="region of interest" description="Disordered" evidence="3">
    <location>
        <begin position="227"/>
        <end position="249"/>
    </location>
</feature>
<proteinExistence type="predicted"/>
<name>A0A139AMV5_GONPJ</name>